<gene>
    <name evidence="2" type="ORF">FSPOR_5467</name>
</gene>
<sequence>MVERERPPVYPNHRVEGDNFWGSGVAIALYVIFGLLALGALLCCCWFLQKQSERDIVTDPYWNRNSVGTQYEPDFVENRKKAAAAARKLSREMKRKTPEKKCCNS</sequence>
<keyword evidence="1" id="KW-0472">Membrane</keyword>
<evidence type="ECO:0000256" key="1">
    <source>
        <dbReference type="SAM" id="Phobius"/>
    </source>
</evidence>
<keyword evidence="1" id="KW-1133">Transmembrane helix</keyword>
<dbReference type="AlphaFoldDB" id="A0A395S730"/>
<comment type="caution">
    <text evidence="2">The sequence shown here is derived from an EMBL/GenBank/DDBJ whole genome shotgun (WGS) entry which is preliminary data.</text>
</comment>
<proteinExistence type="predicted"/>
<protein>
    <submittedName>
        <fullName evidence="2">Uncharacterized protein</fullName>
    </submittedName>
</protein>
<name>A0A395S730_FUSSP</name>
<evidence type="ECO:0000313" key="3">
    <source>
        <dbReference type="Proteomes" id="UP000266152"/>
    </source>
</evidence>
<organism evidence="2 3">
    <name type="scientific">Fusarium sporotrichioides</name>
    <dbReference type="NCBI Taxonomy" id="5514"/>
    <lineage>
        <taxon>Eukaryota</taxon>
        <taxon>Fungi</taxon>
        <taxon>Dikarya</taxon>
        <taxon>Ascomycota</taxon>
        <taxon>Pezizomycotina</taxon>
        <taxon>Sordariomycetes</taxon>
        <taxon>Hypocreomycetidae</taxon>
        <taxon>Hypocreales</taxon>
        <taxon>Nectriaceae</taxon>
        <taxon>Fusarium</taxon>
    </lineage>
</organism>
<keyword evidence="1" id="KW-0812">Transmembrane</keyword>
<accession>A0A395S730</accession>
<evidence type="ECO:0000313" key="2">
    <source>
        <dbReference type="EMBL" id="RGP68214.1"/>
    </source>
</evidence>
<dbReference type="EMBL" id="PXOF01000074">
    <property type="protein sequence ID" value="RGP68214.1"/>
    <property type="molecule type" value="Genomic_DNA"/>
</dbReference>
<dbReference type="Proteomes" id="UP000266152">
    <property type="component" value="Unassembled WGS sequence"/>
</dbReference>
<reference evidence="2 3" key="1">
    <citation type="journal article" date="2018" name="PLoS Pathog.">
        <title>Evolution of structural diversity of trichothecenes, a family of toxins produced by plant pathogenic and entomopathogenic fungi.</title>
        <authorList>
            <person name="Proctor R.H."/>
            <person name="McCormick S.P."/>
            <person name="Kim H.S."/>
            <person name="Cardoza R.E."/>
            <person name="Stanley A.M."/>
            <person name="Lindo L."/>
            <person name="Kelly A."/>
            <person name="Brown D.W."/>
            <person name="Lee T."/>
            <person name="Vaughan M.M."/>
            <person name="Alexander N.J."/>
            <person name="Busman M."/>
            <person name="Gutierrez S."/>
        </authorList>
    </citation>
    <scope>NUCLEOTIDE SEQUENCE [LARGE SCALE GENOMIC DNA]</scope>
    <source>
        <strain evidence="2 3">NRRL 3299</strain>
    </source>
</reference>
<feature type="transmembrane region" description="Helical" evidence="1">
    <location>
        <begin position="20"/>
        <end position="48"/>
    </location>
</feature>
<keyword evidence="3" id="KW-1185">Reference proteome</keyword>